<dbReference type="GeneID" id="105133188"/>
<gene>
    <name evidence="3" type="primary">LOC105133188</name>
</gene>
<accession>A0AAJ6USZ5</accession>
<dbReference type="KEGG" id="peu:105133188"/>
<keyword evidence="2" id="KW-1185">Reference proteome</keyword>
<organism evidence="2 3">
    <name type="scientific">Populus euphratica</name>
    <name type="common">Euphrates poplar</name>
    <dbReference type="NCBI Taxonomy" id="75702"/>
    <lineage>
        <taxon>Eukaryota</taxon>
        <taxon>Viridiplantae</taxon>
        <taxon>Streptophyta</taxon>
        <taxon>Embryophyta</taxon>
        <taxon>Tracheophyta</taxon>
        <taxon>Spermatophyta</taxon>
        <taxon>Magnoliopsida</taxon>
        <taxon>eudicotyledons</taxon>
        <taxon>Gunneridae</taxon>
        <taxon>Pentapetalae</taxon>
        <taxon>rosids</taxon>
        <taxon>fabids</taxon>
        <taxon>Malpighiales</taxon>
        <taxon>Salicaceae</taxon>
        <taxon>Saliceae</taxon>
        <taxon>Populus</taxon>
    </lineage>
</organism>
<reference evidence="3" key="1">
    <citation type="submission" date="2025-08" db="UniProtKB">
        <authorList>
            <consortium name="RefSeq"/>
        </authorList>
    </citation>
    <scope>IDENTIFICATION</scope>
</reference>
<keyword evidence="1" id="KW-0732">Signal</keyword>
<protein>
    <submittedName>
        <fullName evidence="3">Uncharacterized protein LOC105133188 isoform X1</fullName>
    </submittedName>
</protein>
<proteinExistence type="predicted"/>
<dbReference type="AlphaFoldDB" id="A0AAJ6USZ5"/>
<evidence type="ECO:0000313" key="3">
    <source>
        <dbReference type="RefSeq" id="XP_011035355.1"/>
    </source>
</evidence>
<feature type="chain" id="PRO_5042574492" evidence="1">
    <location>
        <begin position="24"/>
        <end position="102"/>
    </location>
</feature>
<feature type="signal peptide" evidence="1">
    <location>
        <begin position="1"/>
        <end position="23"/>
    </location>
</feature>
<dbReference type="RefSeq" id="XP_011035355.1">
    <property type="nucleotide sequence ID" value="XM_011037053.1"/>
</dbReference>
<evidence type="ECO:0000313" key="2">
    <source>
        <dbReference type="Proteomes" id="UP000694918"/>
    </source>
</evidence>
<sequence length="102" mass="11493">MAYLHALTTINCLFCVLLSLLHAERGKFLVDLMPNYLLHGAQIVLLFTIEGRCCPLAPFREIFCWSVDTLQLAVTNFSADKHDPISHQNRGKLFASTLRSDS</sequence>
<evidence type="ECO:0000256" key="1">
    <source>
        <dbReference type="SAM" id="SignalP"/>
    </source>
</evidence>
<dbReference type="Proteomes" id="UP000694918">
    <property type="component" value="Unplaced"/>
</dbReference>
<name>A0AAJ6USZ5_POPEU</name>